<dbReference type="InterPro" id="IPR000014">
    <property type="entry name" value="PAS"/>
</dbReference>
<accession>A0ABV2BXF4</accession>
<dbReference type="CDD" id="cd00130">
    <property type="entry name" value="PAS"/>
    <property type="match status" value="1"/>
</dbReference>
<reference evidence="1 2" key="1">
    <citation type="submission" date="2024-06" db="EMBL/GenBank/DDBJ databases">
        <authorList>
            <person name="Li F."/>
        </authorList>
    </citation>
    <scope>NUCLEOTIDE SEQUENCE [LARGE SCALE GENOMIC DNA]</scope>
    <source>
        <strain evidence="1 2">GXAS 311</strain>
    </source>
</reference>
<dbReference type="InterPro" id="IPR035965">
    <property type="entry name" value="PAS-like_dom_sf"/>
</dbReference>
<dbReference type="Gene3D" id="3.30.70.270">
    <property type="match status" value="1"/>
</dbReference>
<dbReference type="InterPro" id="IPR000160">
    <property type="entry name" value="GGDEF_dom"/>
</dbReference>
<protein>
    <submittedName>
        <fullName evidence="1">EAL domain-containing protein</fullName>
    </submittedName>
</protein>
<dbReference type="PROSITE" id="PS50883">
    <property type="entry name" value="EAL"/>
    <property type="match status" value="1"/>
</dbReference>
<dbReference type="Gene3D" id="3.30.450.20">
    <property type="entry name" value="PAS domain"/>
    <property type="match status" value="1"/>
</dbReference>
<dbReference type="SUPFAM" id="SSF55073">
    <property type="entry name" value="Nucleotide cyclase"/>
    <property type="match status" value="1"/>
</dbReference>
<dbReference type="InterPro" id="IPR035919">
    <property type="entry name" value="EAL_sf"/>
</dbReference>
<dbReference type="InterPro" id="IPR029787">
    <property type="entry name" value="Nucleotide_cyclase"/>
</dbReference>
<dbReference type="NCBIfam" id="TIGR00229">
    <property type="entry name" value="sensory_box"/>
    <property type="match status" value="1"/>
</dbReference>
<evidence type="ECO:0000313" key="2">
    <source>
        <dbReference type="Proteomes" id="UP001548189"/>
    </source>
</evidence>
<dbReference type="Proteomes" id="UP001548189">
    <property type="component" value="Unassembled WGS sequence"/>
</dbReference>
<dbReference type="PANTHER" id="PTHR44757">
    <property type="entry name" value="DIGUANYLATE CYCLASE DGCP"/>
    <property type="match status" value="1"/>
</dbReference>
<dbReference type="NCBIfam" id="TIGR00254">
    <property type="entry name" value="GGDEF"/>
    <property type="match status" value="1"/>
</dbReference>
<organism evidence="1 2">
    <name type="scientific">Aliikangiella maris</name>
    <dbReference type="NCBI Taxonomy" id="3162458"/>
    <lineage>
        <taxon>Bacteria</taxon>
        <taxon>Pseudomonadati</taxon>
        <taxon>Pseudomonadota</taxon>
        <taxon>Gammaproteobacteria</taxon>
        <taxon>Oceanospirillales</taxon>
        <taxon>Pleioneaceae</taxon>
        <taxon>Aliikangiella</taxon>
    </lineage>
</organism>
<keyword evidence="2" id="KW-1185">Reference proteome</keyword>
<proteinExistence type="predicted"/>
<dbReference type="InterPro" id="IPR052155">
    <property type="entry name" value="Biofilm_reg_signaling"/>
</dbReference>
<dbReference type="Gene3D" id="3.20.20.450">
    <property type="entry name" value="EAL domain"/>
    <property type="match status" value="1"/>
</dbReference>
<dbReference type="SUPFAM" id="SSF141868">
    <property type="entry name" value="EAL domain-like"/>
    <property type="match status" value="1"/>
</dbReference>
<dbReference type="SUPFAM" id="SSF52172">
    <property type="entry name" value="CheY-like"/>
    <property type="match status" value="1"/>
</dbReference>
<dbReference type="InterPro" id="IPR011006">
    <property type="entry name" value="CheY-like_superfamily"/>
</dbReference>
<dbReference type="InterPro" id="IPR001633">
    <property type="entry name" value="EAL_dom"/>
</dbReference>
<evidence type="ECO:0000313" key="1">
    <source>
        <dbReference type="EMBL" id="MET1256619.1"/>
    </source>
</evidence>
<gene>
    <name evidence="1" type="ORF">ABVT43_15875</name>
</gene>
<dbReference type="EMBL" id="JBEVCJ010000024">
    <property type="protein sequence ID" value="MET1256619.1"/>
    <property type="molecule type" value="Genomic_DNA"/>
</dbReference>
<dbReference type="PANTHER" id="PTHR44757:SF2">
    <property type="entry name" value="BIOFILM ARCHITECTURE MAINTENANCE PROTEIN MBAA"/>
    <property type="match status" value="1"/>
</dbReference>
<dbReference type="Pfam" id="PF00563">
    <property type="entry name" value="EAL"/>
    <property type="match status" value="1"/>
</dbReference>
<dbReference type="PROSITE" id="PS50887">
    <property type="entry name" value="GGDEF"/>
    <property type="match status" value="1"/>
</dbReference>
<dbReference type="SMART" id="SM00267">
    <property type="entry name" value="GGDEF"/>
    <property type="match status" value="1"/>
</dbReference>
<sequence length="689" mass="77117">MTANIQTIHLLLLEPSSNQAEVIINSLRNRGFAVRATQVLTTEELAQALEKGVSDLLLANLAHTSLPAKQAIEQIVTYGRDIPCIVMMESHDDKILTDAMGYGAVDGVSANNLQLLCLKVERELNSLQTRRKKTQAELALKATEKRCTLLLDNSQDAIAYVHDGMHVYANNAYLELFGFNDHDELMCVPALDMIARESQDEFRQYLKTMAATSDNQSFTFSGVKSDMSEFEAIMTLSTANYDEEVCTQLLIRPAADNAELEEKLKELSAQDTLTDLFNRNYLNEQLHLAIETANEKGDIFNVLYIEYDQYSKILSEYGIAGVDQITIDCAKWLSEQVPDEFKLARVGDHAFCFIMPNNSRIKAREMADKLCRSISQELFDVEGHTIKITFSIGICPIGEGSDDAAQILSDAHSACNRVESNGVKVFNKAIRDAGNEQDIKLLEKVQDAIDTGRVQLLFQPIVKLHGEEKAIYQVQLRLKDENGKVMDSSKVFPLAKAAGLGEKLDRWIIKQSLKSILVQKVANNTQLIINLSSVSLIDQTLVSFIEKAVAASQLPRSSIIFQIEESDAANHLKRVITLCGELRQKGYTLCLSGFGNNPEQRTLIEQLDVDFVKITENKAKDIPKNSEVEEEVIQLLDEIHARDKHSIIPMVEEAAMLAALWPMNVKYIQGFYLQRPSEKMDYDFSASGF</sequence>
<dbReference type="SUPFAM" id="SSF55785">
    <property type="entry name" value="PYP-like sensor domain (PAS domain)"/>
    <property type="match status" value="1"/>
</dbReference>
<dbReference type="InterPro" id="IPR043128">
    <property type="entry name" value="Rev_trsase/Diguanyl_cyclase"/>
</dbReference>
<comment type="caution">
    <text evidence="1">The sequence shown here is derived from an EMBL/GenBank/DDBJ whole genome shotgun (WGS) entry which is preliminary data.</text>
</comment>
<name>A0ABV2BXF4_9GAMM</name>
<dbReference type="CDD" id="cd01949">
    <property type="entry name" value="GGDEF"/>
    <property type="match status" value="1"/>
</dbReference>
<dbReference type="CDD" id="cd01948">
    <property type="entry name" value="EAL"/>
    <property type="match status" value="1"/>
</dbReference>
<dbReference type="SMART" id="SM00052">
    <property type="entry name" value="EAL"/>
    <property type="match status" value="1"/>
</dbReference>
<dbReference type="Pfam" id="PF00990">
    <property type="entry name" value="GGDEF"/>
    <property type="match status" value="1"/>
</dbReference>